<proteinExistence type="predicted"/>
<evidence type="ECO:0000313" key="1">
    <source>
        <dbReference type="EMBL" id="KAJ8875590.1"/>
    </source>
</evidence>
<sequence>MKRFNIAMNKAHFLANLMDPRFRGERLSEEQLYSAMEYALTYYSDAMPDLIEYKAKYSPFKEYLFSPATLEEIKPPVCAVASSVGIENILSTFRYVYSSVRNRLGTEKAA</sequence>
<accession>A0ABQ9GU70</accession>
<evidence type="ECO:0000313" key="2">
    <source>
        <dbReference type="Proteomes" id="UP001159363"/>
    </source>
</evidence>
<organism evidence="1 2">
    <name type="scientific">Dryococelus australis</name>
    <dbReference type="NCBI Taxonomy" id="614101"/>
    <lineage>
        <taxon>Eukaryota</taxon>
        <taxon>Metazoa</taxon>
        <taxon>Ecdysozoa</taxon>
        <taxon>Arthropoda</taxon>
        <taxon>Hexapoda</taxon>
        <taxon>Insecta</taxon>
        <taxon>Pterygota</taxon>
        <taxon>Neoptera</taxon>
        <taxon>Polyneoptera</taxon>
        <taxon>Phasmatodea</taxon>
        <taxon>Verophasmatodea</taxon>
        <taxon>Anareolatae</taxon>
        <taxon>Phasmatidae</taxon>
        <taxon>Eurycanthinae</taxon>
        <taxon>Dryococelus</taxon>
    </lineage>
</organism>
<name>A0ABQ9GU70_9NEOP</name>
<dbReference type="EMBL" id="JARBHB010000009">
    <property type="protein sequence ID" value="KAJ8875590.1"/>
    <property type="molecule type" value="Genomic_DNA"/>
</dbReference>
<reference evidence="1 2" key="1">
    <citation type="submission" date="2023-02" db="EMBL/GenBank/DDBJ databases">
        <title>LHISI_Scaffold_Assembly.</title>
        <authorList>
            <person name="Stuart O.P."/>
            <person name="Cleave R."/>
            <person name="Magrath M.J.L."/>
            <person name="Mikheyev A.S."/>
        </authorList>
    </citation>
    <scope>NUCLEOTIDE SEQUENCE [LARGE SCALE GENOMIC DNA]</scope>
    <source>
        <strain evidence="1">Daus_M_001</strain>
        <tissue evidence="1">Leg muscle</tissue>
    </source>
</reference>
<gene>
    <name evidence="1" type="ORF">PR048_023486</name>
</gene>
<keyword evidence="2" id="KW-1185">Reference proteome</keyword>
<comment type="caution">
    <text evidence="1">The sequence shown here is derived from an EMBL/GenBank/DDBJ whole genome shotgun (WGS) entry which is preliminary data.</text>
</comment>
<dbReference type="Proteomes" id="UP001159363">
    <property type="component" value="Chromosome 8"/>
</dbReference>
<protein>
    <submittedName>
        <fullName evidence="1">Uncharacterized protein</fullName>
    </submittedName>
</protein>